<dbReference type="PANTHER" id="PTHR21174">
    <property type="match status" value="1"/>
</dbReference>
<dbReference type="SUPFAM" id="SSF109604">
    <property type="entry name" value="HD-domain/PDEase-like"/>
    <property type="match status" value="1"/>
</dbReference>
<organism evidence="1 2">
    <name type="scientific">Nostocoides australiense Ben110</name>
    <dbReference type="NCBI Taxonomy" id="1193182"/>
    <lineage>
        <taxon>Bacteria</taxon>
        <taxon>Bacillati</taxon>
        <taxon>Actinomycetota</taxon>
        <taxon>Actinomycetes</taxon>
        <taxon>Micrococcales</taxon>
        <taxon>Intrasporangiaceae</taxon>
        <taxon>Nostocoides</taxon>
    </lineage>
</organism>
<gene>
    <name evidence="1" type="ORF">BN11_90021</name>
</gene>
<name>W6K342_9MICO</name>
<reference evidence="1 2" key="1">
    <citation type="journal article" date="2013" name="ISME J.">
        <title>A metabolic model for members of the genus Tetrasphaera involved in enhanced biological phosphorus removal.</title>
        <authorList>
            <person name="Kristiansen R."/>
            <person name="Nguyen H.T.T."/>
            <person name="Saunders A.M."/>
            <person name="Nielsen J.L."/>
            <person name="Wimmer R."/>
            <person name="Le V.Q."/>
            <person name="McIlroy S.J."/>
            <person name="Petrovski S."/>
            <person name="Seviour R.J."/>
            <person name="Calteau A."/>
            <person name="Nielsen K.L."/>
            <person name="Nielsen P.H."/>
        </authorList>
    </citation>
    <scope>NUCLEOTIDE SEQUENCE [LARGE SCALE GENOMIC DNA]</scope>
    <source>
        <strain evidence="1 2">Ben110</strain>
    </source>
</reference>
<dbReference type="AlphaFoldDB" id="W6K342"/>
<evidence type="ECO:0008006" key="3">
    <source>
        <dbReference type="Google" id="ProtNLM"/>
    </source>
</evidence>
<dbReference type="InterPro" id="IPR009218">
    <property type="entry name" value="HD_phosphohydro"/>
</dbReference>
<evidence type="ECO:0000313" key="1">
    <source>
        <dbReference type="EMBL" id="CCH75706.1"/>
    </source>
</evidence>
<dbReference type="Proteomes" id="UP000035763">
    <property type="component" value="Unassembled WGS sequence"/>
</dbReference>
<dbReference type="Gene3D" id="1.10.3210.10">
    <property type="entry name" value="Hypothetical protein af1432"/>
    <property type="match status" value="1"/>
</dbReference>
<dbReference type="STRING" id="1193182.BN11_90021"/>
<sequence>MPTVTPDRAFGHDVHELSDAPDGAAIGAAALRLWQRYRETHRHYHDLRHLDEVLAAIGEIATAATEIDLARVRLAACYHDAVYDPAATDNEARSAALAGHELSILGVPDGHLDVICRLIIETAAHALPPSGSPSAWLHDADLWILAAPPERFDQYCRAVRAEYAAVPTDAYATGRSAILTEFLDRPALYAEPSARHDWEPLARSNIAREIARLDIR</sequence>
<evidence type="ECO:0000313" key="2">
    <source>
        <dbReference type="Proteomes" id="UP000035763"/>
    </source>
</evidence>
<keyword evidence="2" id="KW-1185">Reference proteome</keyword>
<comment type="caution">
    <text evidence="1">The sequence shown here is derived from an EMBL/GenBank/DDBJ whole genome shotgun (WGS) entry which is preliminary data.</text>
</comment>
<accession>W6K342</accession>
<dbReference type="PANTHER" id="PTHR21174:SF0">
    <property type="entry name" value="HD PHOSPHOHYDROLASE FAMILY PROTEIN-RELATED"/>
    <property type="match status" value="1"/>
</dbReference>
<proteinExistence type="predicted"/>
<dbReference type="RefSeq" id="WP_048693478.1">
    <property type="nucleotide sequence ID" value="NZ_HG764815.1"/>
</dbReference>
<dbReference type="OrthoDB" id="9808993at2"/>
<dbReference type="PIRSF" id="PIRSF035170">
    <property type="entry name" value="HD_phosphohydro"/>
    <property type="match status" value="1"/>
</dbReference>
<dbReference type="EMBL" id="CAJA01000518">
    <property type="protein sequence ID" value="CCH75706.1"/>
    <property type="molecule type" value="Genomic_DNA"/>
</dbReference>
<protein>
    <recommendedName>
        <fullName evidence="3">Metal-dependent phosphohydrolase</fullName>
    </recommendedName>
</protein>